<dbReference type="InterPro" id="IPR008936">
    <property type="entry name" value="Rho_GTPase_activation_prot"/>
</dbReference>
<feature type="region of interest" description="Disordered" evidence="4">
    <location>
        <begin position="556"/>
        <end position="607"/>
    </location>
</feature>
<evidence type="ECO:0000256" key="4">
    <source>
        <dbReference type="SAM" id="MobiDB-lite"/>
    </source>
</evidence>
<feature type="compositionally biased region" description="Low complexity" evidence="4">
    <location>
        <begin position="564"/>
        <end position="587"/>
    </location>
</feature>
<dbReference type="PROSITE" id="PS50081">
    <property type="entry name" value="ZF_DAG_PE_2"/>
    <property type="match status" value="1"/>
</dbReference>
<evidence type="ECO:0000256" key="3">
    <source>
        <dbReference type="SAM" id="Coils"/>
    </source>
</evidence>
<evidence type="ECO:0000313" key="8">
    <source>
        <dbReference type="Proteomes" id="UP001620645"/>
    </source>
</evidence>
<comment type="caution">
    <text evidence="7">The sequence shown here is derived from an EMBL/GenBank/DDBJ whole genome shotgun (WGS) entry which is preliminary data.</text>
</comment>
<proteinExistence type="predicted"/>
<dbReference type="SUPFAM" id="SSF57889">
    <property type="entry name" value="Cysteine-rich domain"/>
    <property type="match status" value="1"/>
</dbReference>
<evidence type="ECO:0000259" key="6">
    <source>
        <dbReference type="PROSITE" id="PS50238"/>
    </source>
</evidence>
<dbReference type="SUPFAM" id="SSF48350">
    <property type="entry name" value="GTPase activation domain, GAP"/>
    <property type="match status" value="1"/>
</dbReference>
<dbReference type="InterPro" id="IPR002219">
    <property type="entry name" value="PKC_DAG/PE"/>
</dbReference>
<evidence type="ECO:0008006" key="9">
    <source>
        <dbReference type="Google" id="ProtNLM"/>
    </source>
</evidence>
<name>A0ABD2IWE6_HETSC</name>
<dbReference type="InterPro" id="IPR046349">
    <property type="entry name" value="C1-like_sf"/>
</dbReference>
<dbReference type="SMART" id="SM00109">
    <property type="entry name" value="C1"/>
    <property type="match status" value="1"/>
</dbReference>
<feature type="domain" description="Rho-GAP" evidence="6">
    <location>
        <begin position="333"/>
        <end position="522"/>
    </location>
</feature>
<organism evidence="7 8">
    <name type="scientific">Heterodera schachtii</name>
    <name type="common">Sugarbeet cyst nematode worm</name>
    <name type="synonym">Tylenchus schachtii</name>
    <dbReference type="NCBI Taxonomy" id="97005"/>
    <lineage>
        <taxon>Eukaryota</taxon>
        <taxon>Metazoa</taxon>
        <taxon>Ecdysozoa</taxon>
        <taxon>Nematoda</taxon>
        <taxon>Chromadorea</taxon>
        <taxon>Rhabditida</taxon>
        <taxon>Tylenchina</taxon>
        <taxon>Tylenchomorpha</taxon>
        <taxon>Tylenchoidea</taxon>
        <taxon>Heteroderidae</taxon>
        <taxon>Heteroderinae</taxon>
        <taxon>Heterodera</taxon>
    </lineage>
</organism>
<evidence type="ECO:0000259" key="5">
    <source>
        <dbReference type="PROSITE" id="PS50081"/>
    </source>
</evidence>
<feature type="coiled-coil region" evidence="3">
    <location>
        <begin position="40"/>
        <end position="116"/>
    </location>
</feature>
<dbReference type="GO" id="GO:0046872">
    <property type="term" value="F:metal ion binding"/>
    <property type="evidence" value="ECO:0007669"/>
    <property type="project" value="UniProtKB-KW"/>
</dbReference>
<dbReference type="InterPro" id="IPR000198">
    <property type="entry name" value="RhoGAP_dom"/>
</dbReference>
<gene>
    <name evidence="7" type="ORF">niasHS_013722</name>
</gene>
<dbReference type="PANTHER" id="PTHR46199:SF3">
    <property type="entry name" value="RAC GTPASE-ACTIVATING PROTEIN 1"/>
    <property type="match status" value="1"/>
</dbReference>
<keyword evidence="2" id="KW-0862">Zinc</keyword>
<dbReference type="Proteomes" id="UP001620645">
    <property type="component" value="Unassembled WGS sequence"/>
</dbReference>
<dbReference type="SMART" id="SM00324">
    <property type="entry name" value="RhoGAP"/>
    <property type="match status" value="1"/>
</dbReference>
<dbReference type="EMBL" id="JBICCN010000293">
    <property type="protein sequence ID" value="KAL3080528.1"/>
    <property type="molecule type" value="Genomic_DNA"/>
</dbReference>
<keyword evidence="1" id="KW-0479">Metal-binding</keyword>
<keyword evidence="8" id="KW-1185">Reference proteome</keyword>
<keyword evidence="3" id="KW-0175">Coiled coil</keyword>
<evidence type="ECO:0000256" key="1">
    <source>
        <dbReference type="ARBA" id="ARBA00022723"/>
    </source>
</evidence>
<reference evidence="7 8" key="1">
    <citation type="submission" date="2024-10" db="EMBL/GenBank/DDBJ databases">
        <authorList>
            <person name="Kim D."/>
        </authorList>
    </citation>
    <scope>NUCLEOTIDE SEQUENCE [LARGE SCALE GENOMIC DNA]</scope>
    <source>
        <strain evidence="7">Taebaek</strain>
    </source>
</reference>
<feature type="domain" description="Phorbol-ester/DAG-type" evidence="5">
    <location>
        <begin position="268"/>
        <end position="317"/>
    </location>
</feature>
<dbReference type="Pfam" id="PF00620">
    <property type="entry name" value="RhoGAP"/>
    <property type="match status" value="1"/>
</dbReference>
<protein>
    <recommendedName>
        <fullName evidence="9">Phorbol-ester/DAG-type domain-containing protein</fullName>
    </recommendedName>
</protein>
<sequence>MEHKLHTDTLAVFELSSRICSGRNMNLIDPEVVLQQFGTIEKLQHKLRFSSQDNQRLSELNNRLKRQIGNYEQILYENKSTIHQLVSDLAAANAKNECLTAELEQHRHIFELAQDELKNVTVRKSTLLRDNNDDVFLSGDRTVQNIFNHHKNGEKNRSKRRSSSHHMILSDKRSRLAFNRQHAKFVNRCRLQSVKNVADPRSVLRHLPHASSGGGTGTATTATTTTLVPRYATASFHLRAGLVPNQQTDRLPGFGPGWARGRPINTCDHQFVEERAFGKMLQNCKMCENRLGLSFHRCKDCKLCVHFNCRFLAPLPCVPFVVPPPKSTGAQKFRLADFCPATNPKVPAQLIRCVYAIESDEKNGIAVYEHEKPAWSDPTILALFDDFEKLRSATVLKGLNARTLTGFIKSFLQELKEPLIPISSYNEFLQAAQRNDQRLLRDAVDDLFPLPNRDTLAYLCLHWQQMISREHRAVYANADHSLPKHSEDVLRAAQQENVQIPPEELEKVIIMEQLLKFGEWSQILVHCCTAEMPSKLVPMPLTAAAAEVPQMPITQHNDHHYHQSSGAKASAISSSNNGTTNTSAFSADSSMLGPVTWTPSTEQQKREQRSILINHVTRTAAAPFFDRPY</sequence>
<dbReference type="PANTHER" id="PTHR46199">
    <property type="entry name" value="RAC GTPASE-ACTIVATING PROTEIN 1"/>
    <property type="match status" value="1"/>
</dbReference>
<evidence type="ECO:0000313" key="7">
    <source>
        <dbReference type="EMBL" id="KAL3080528.1"/>
    </source>
</evidence>
<dbReference type="AlphaFoldDB" id="A0ABD2IWE6"/>
<dbReference type="Gene3D" id="1.10.555.10">
    <property type="entry name" value="Rho GTPase activation protein"/>
    <property type="match status" value="1"/>
</dbReference>
<accession>A0ABD2IWE6</accession>
<evidence type="ECO:0000256" key="2">
    <source>
        <dbReference type="ARBA" id="ARBA00022833"/>
    </source>
</evidence>
<dbReference type="Gene3D" id="3.30.60.20">
    <property type="match status" value="1"/>
</dbReference>
<dbReference type="PROSITE" id="PS50238">
    <property type="entry name" value="RHOGAP"/>
    <property type="match status" value="1"/>
</dbReference>